<feature type="binding site" evidence="9">
    <location>
        <begin position="262"/>
        <end position="269"/>
    </location>
    <ligand>
        <name>ATP</name>
        <dbReference type="ChEBI" id="CHEBI:30616"/>
    </ligand>
</feature>
<dbReference type="InterPro" id="IPR027417">
    <property type="entry name" value="P-loop_NTPase"/>
</dbReference>
<protein>
    <recommendedName>
        <fullName evidence="7">DNA 3'-5' helicase</fullName>
        <ecNumber evidence="7">5.6.2.4</ecNumber>
    </recommendedName>
</protein>
<dbReference type="InterPro" id="IPR000212">
    <property type="entry name" value="DNA_helicase_UvrD/REP"/>
</dbReference>
<evidence type="ECO:0000313" key="11">
    <source>
        <dbReference type="EMBL" id="MFD0851215.1"/>
    </source>
</evidence>
<name>A0ABW3C9P5_9ACTN</name>
<comment type="catalytic activity">
    <reaction evidence="8">
        <text>ATP + H2O = ADP + phosphate + H(+)</text>
        <dbReference type="Rhea" id="RHEA:13065"/>
        <dbReference type="ChEBI" id="CHEBI:15377"/>
        <dbReference type="ChEBI" id="CHEBI:15378"/>
        <dbReference type="ChEBI" id="CHEBI:30616"/>
        <dbReference type="ChEBI" id="CHEBI:43474"/>
        <dbReference type="ChEBI" id="CHEBI:456216"/>
        <dbReference type="EC" id="5.6.2.4"/>
    </reaction>
</comment>
<evidence type="ECO:0000259" key="10">
    <source>
        <dbReference type="PROSITE" id="PS51198"/>
    </source>
</evidence>
<gene>
    <name evidence="11" type="ORF">ACFQ07_03245</name>
</gene>
<dbReference type="PANTHER" id="PTHR11070:SF45">
    <property type="entry name" value="DNA 3'-5' HELICASE"/>
    <property type="match status" value="1"/>
</dbReference>
<dbReference type="SUPFAM" id="SSF52540">
    <property type="entry name" value="P-loop containing nucleoside triphosphate hydrolases"/>
    <property type="match status" value="1"/>
</dbReference>
<evidence type="ECO:0000256" key="3">
    <source>
        <dbReference type="ARBA" id="ARBA00022806"/>
    </source>
</evidence>
<dbReference type="EC" id="5.6.2.4" evidence="7"/>
<keyword evidence="4 9" id="KW-0067">ATP-binding</keyword>
<evidence type="ECO:0000256" key="4">
    <source>
        <dbReference type="ARBA" id="ARBA00022840"/>
    </source>
</evidence>
<dbReference type="PROSITE" id="PS51198">
    <property type="entry name" value="UVRD_HELICASE_ATP_BIND"/>
    <property type="match status" value="1"/>
</dbReference>
<keyword evidence="3 9" id="KW-0347">Helicase</keyword>
<dbReference type="Pfam" id="PF13361">
    <property type="entry name" value="UvrD_C"/>
    <property type="match status" value="1"/>
</dbReference>
<proteinExistence type="predicted"/>
<evidence type="ECO:0000256" key="6">
    <source>
        <dbReference type="ARBA" id="ARBA00034617"/>
    </source>
</evidence>
<sequence>MARLGIHRDFLEDLIDLERPVQRKVLSAIRKFEQATHASIHLEKLANVRDDRLKSIRIDRSVRGIVLAPESGDHFTLMKVLPHDDAYAWAARRQLSVNAASGHIEIRDSVAIETATEELAKATTVPVPERLFSHVPDEDLIRLGIDEQVRTFARLLTDIAPLEAIKGYLPGTQYDALYGLAAGLSVQELIRELDFRADGETIDPDDIARAVERTPSRITFVEGPEELMDLFEKPFALWRVYLHPTQRQVAYGSYSGPAQVTGGPGTGKTVVAVHRARHLAAQGGRVLLTTFTSTLAESLRDSLRLLESDAEVLERIDVRHVDSIAARIVRDRHGPYAILRDAEEQHQWRRVIRRRGVQYNETFLAEEWRQVVLAQDLRSLDNYLAARRRGRGRRLGPLQRTQIWHVISEFERELGDRGARTYETVCADATRILSEQSDKPYDHVIVDEAQDLHPVRWRLLRALVPPGRNDLFIVGDTHQRIYDNRVSLQVVGVHVAGRSTRLKISYRTTSEILKWSRGVLAGEEIQDLDGGTDSLRGFRSDMHGPTPELVGTATKTDELRTLTAKVRTWLNAGVEPGEIGVAARSGPLAQEAARALEQAGIPARHLSRNQGLVEDRVPTMTMHRMKGLEFRCVAVIGAGEHQLPDPRSVRSVEDDELTHAHDLQRELCTLYVACTRAREVLHISWHGDPSPFLSDLASARR</sequence>
<accession>A0ABW3C9P5</accession>
<evidence type="ECO:0000256" key="7">
    <source>
        <dbReference type="ARBA" id="ARBA00034808"/>
    </source>
</evidence>
<keyword evidence="2 9" id="KW-0378">Hydrolase</keyword>
<dbReference type="InterPro" id="IPR014017">
    <property type="entry name" value="DNA_helicase_UvrD-like_C"/>
</dbReference>
<keyword evidence="1 9" id="KW-0547">Nucleotide-binding</keyword>
<dbReference type="EMBL" id="JBHTIR010000278">
    <property type="protein sequence ID" value="MFD0851215.1"/>
    <property type="molecule type" value="Genomic_DNA"/>
</dbReference>
<dbReference type="Pfam" id="PF00580">
    <property type="entry name" value="UvrD-helicase"/>
    <property type="match status" value="1"/>
</dbReference>
<reference evidence="12" key="1">
    <citation type="journal article" date="2019" name="Int. J. Syst. Evol. Microbiol.">
        <title>The Global Catalogue of Microorganisms (GCM) 10K type strain sequencing project: providing services to taxonomists for standard genome sequencing and annotation.</title>
        <authorList>
            <consortium name="The Broad Institute Genomics Platform"/>
            <consortium name="The Broad Institute Genome Sequencing Center for Infectious Disease"/>
            <person name="Wu L."/>
            <person name="Ma J."/>
        </authorList>
    </citation>
    <scope>NUCLEOTIDE SEQUENCE [LARGE SCALE GENOMIC DNA]</scope>
    <source>
        <strain evidence="12">JCM 31696</strain>
    </source>
</reference>
<dbReference type="Gene3D" id="3.40.50.300">
    <property type="entry name" value="P-loop containing nucleotide triphosphate hydrolases"/>
    <property type="match status" value="2"/>
</dbReference>
<comment type="caution">
    <text evidence="11">The sequence shown here is derived from an EMBL/GenBank/DDBJ whole genome shotgun (WGS) entry which is preliminary data.</text>
</comment>
<comment type="catalytic activity">
    <reaction evidence="6">
        <text>Couples ATP hydrolysis with the unwinding of duplex DNA by translocating in the 3'-5' direction.</text>
        <dbReference type="EC" id="5.6.2.4"/>
    </reaction>
</comment>
<organism evidence="11 12">
    <name type="scientific">Actinomadura adrarensis</name>
    <dbReference type="NCBI Taxonomy" id="1819600"/>
    <lineage>
        <taxon>Bacteria</taxon>
        <taxon>Bacillati</taxon>
        <taxon>Actinomycetota</taxon>
        <taxon>Actinomycetes</taxon>
        <taxon>Streptosporangiales</taxon>
        <taxon>Thermomonosporaceae</taxon>
        <taxon>Actinomadura</taxon>
    </lineage>
</organism>
<evidence type="ECO:0000256" key="5">
    <source>
        <dbReference type="ARBA" id="ARBA00023235"/>
    </source>
</evidence>
<evidence type="ECO:0000256" key="8">
    <source>
        <dbReference type="ARBA" id="ARBA00048988"/>
    </source>
</evidence>
<keyword evidence="5" id="KW-0413">Isomerase</keyword>
<evidence type="ECO:0000313" key="12">
    <source>
        <dbReference type="Proteomes" id="UP001597083"/>
    </source>
</evidence>
<evidence type="ECO:0000256" key="1">
    <source>
        <dbReference type="ARBA" id="ARBA00022741"/>
    </source>
</evidence>
<keyword evidence="12" id="KW-1185">Reference proteome</keyword>
<feature type="domain" description="UvrD-like helicase ATP-binding" evidence="10">
    <location>
        <begin position="241"/>
        <end position="516"/>
    </location>
</feature>
<dbReference type="PANTHER" id="PTHR11070">
    <property type="entry name" value="UVRD / RECB / PCRA DNA HELICASE FAMILY MEMBER"/>
    <property type="match status" value="1"/>
</dbReference>
<dbReference type="Proteomes" id="UP001597083">
    <property type="component" value="Unassembled WGS sequence"/>
</dbReference>
<evidence type="ECO:0000256" key="9">
    <source>
        <dbReference type="PROSITE-ProRule" id="PRU00560"/>
    </source>
</evidence>
<dbReference type="InterPro" id="IPR014016">
    <property type="entry name" value="UvrD-like_ATP-bd"/>
</dbReference>
<evidence type="ECO:0000256" key="2">
    <source>
        <dbReference type="ARBA" id="ARBA00022801"/>
    </source>
</evidence>